<dbReference type="OrthoDB" id="4944076at2"/>
<dbReference type="EMBL" id="CP013200">
    <property type="protein sequence ID" value="ALO67783.1"/>
    <property type="molecule type" value="Genomic_DNA"/>
</dbReference>
<dbReference type="SMART" id="SM00342">
    <property type="entry name" value="HTH_ARAC"/>
    <property type="match status" value="1"/>
</dbReference>
<reference evidence="6" key="1">
    <citation type="submission" date="2015-11" db="EMBL/GenBank/DDBJ databases">
        <authorList>
            <person name="Kumar R."/>
            <person name="Singh D."/>
            <person name="Swarnkar M.K."/>
            <person name="Singh A.K."/>
            <person name="Kumar S."/>
        </authorList>
    </citation>
    <scope>NUCLEOTIDE SEQUENCE [LARGE SCALE GENOMIC DNA]</scope>
    <source>
        <strain evidence="6">ERGS4:06</strain>
    </source>
</reference>
<sequence length="194" mass="21245">MLTDFGLDQVQALRALDPNSSMLTPVLGFLREVAVQDQDVPSVAAYFMEKLVHEMVGGIALENRGARFAATPDKGFFDQAMDYIAATAGDSCLTPATLAEALSLSLRQLQREFKRNNTSIAAVILQHRTELAVRHLKDPTLDVLPLEKIAEHSGFASAAQLRRTLREVRAGSPSEIRANARAQLNMKKPAARHP</sequence>
<accession>A0A0S2M2Y7</accession>
<keyword evidence="2" id="KW-0238">DNA-binding</keyword>
<evidence type="ECO:0000313" key="5">
    <source>
        <dbReference type="EMBL" id="ALO67783.1"/>
    </source>
</evidence>
<proteinExistence type="predicted"/>
<gene>
    <name evidence="5" type="ORF">AS189_16470</name>
</gene>
<name>A0A0S2M2Y7_9MICC</name>
<evidence type="ECO:0000256" key="3">
    <source>
        <dbReference type="ARBA" id="ARBA00023163"/>
    </source>
</evidence>
<dbReference type="InterPro" id="IPR050204">
    <property type="entry name" value="AraC_XylS_family_regulators"/>
</dbReference>
<feature type="domain" description="HTH araC/xylS-type" evidence="4">
    <location>
        <begin position="78"/>
        <end position="179"/>
    </location>
</feature>
<dbReference type="AlphaFoldDB" id="A0A0S2M2Y7"/>
<dbReference type="GO" id="GO:0003700">
    <property type="term" value="F:DNA-binding transcription factor activity"/>
    <property type="evidence" value="ECO:0007669"/>
    <property type="project" value="InterPro"/>
</dbReference>
<protein>
    <recommendedName>
        <fullName evidence="4">HTH araC/xylS-type domain-containing protein</fullName>
    </recommendedName>
</protein>
<dbReference type="GO" id="GO:0043565">
    <property type="term" value="F:sequence-specific DNA binding"/>
    <property type="evidence" value="ECO:0007669"/>
    <property type="project" value="InterPro"/>
</dbReference>
<dbReference type="PANTHER" id="PTHR46796">
    <property type="entry name" value="HTH-TYPE TRANSCRIPTIONAL ACTIVATOR RHAS-RELATED"/>
    <property type="match status" value="1"/>
</dbReference>
<dbReference type="RefSeq" id="WP_062291305.1">
    <property type="nucleotide sequence ID" value="NZ_CP013200.1"/>
</dbReference>
<dbReference type="Proteomes" id="UP000059574">
    <property type="component" value="Chromosome"/>
</dbReference>
<organism evidence="5 6">
    <name type="scientific">Arthrobacter alpinus</name>
    <dbReference type="NCBI Taxonomy" id="656366"/>
    <lineage>
        <taxon>Bacteria</taxon>
        <taxon>Bacillati</taxon>
        <taxon>Actinomycetota</taxon>
        <taxon>Actinomycetes</taxon>
        <taxon>Micrococcales</taxon>
        <taxon>Micrococcaceae</taxon>
        <taxon>Arthrobacter</taxon>
    </lineage>
</organism>
<dbReference type="InterPro" id="IPR018060">
    <property type="entry name" value="HTH_AraC"/>
</dbReference>
<dbReference type="Gene3D" id="1.10.10.60">
    <property type="entry name" value="Homeodomain-like"/>
    <property type="match status" value="1"/>
</dbReference>
<dbReference type="Pfam" id="PF12833">
    <property type="entry name" value="HTH_18"/>
    <property type="match status" value="1"/>
</dbReference>
<keyword evidence="3" id="KW-0804">Transcription</keyword>
<evidence type="ECO:0000313" key="6">
    <source>
        <dbReference type="Proteomes" id="UP000059574"/>
    </source>
</evidence>
<dbReference type="PANTHER" id="PTHR46796:SF6">
    <property type="entry name" value="ARAC SUBFAMILY"/>
    <property type="match status" value="1"/>
</dbReference>
<evidence type="ECO:0000256" key="1">
    <source>
        <dbReference type="ARBA" id="ARBA00023015"/>
    </source>
</evidence>
<reference evidence="5 6" key="2">
    <citation type="journal article" date="2016" name="J. Biotechnol.">
        <title>Complete genome sequence of Arthrobacter alpinus ERGS4:06, a yellow pigmented bacterium tolerant to cold and radiations isolated from Sikkim Himalaya.</title>
        <authorList>
            <person name="Kumar R."/>
            <person name="Singh D."/>
            <person name="Swarnkar M.K."/>
            <person name="Singh A.K."/>
            <person name="Kumar S."/>
        </authorList>
    </citation>
    <scope>NUCLEOTIDE SEQUENCE [LARGE SCALE GENOMIC DNA]</scope>
    <source>
        <strain evidence="5 6">ERGS4:06</strain>
    </source>
</reference>
<evidence type="ECO:0000256" key="2">
    <source>
        <dbReference type="ARBA" id="ARBA00023125"/>
    </source>
</evidence>
<keyword evidence="1" id="KW-0805">Transcription regulation</keyword>
<evidence type="ECO:0000259" key="4">
    <source>
        <dbReference type="PROSITE" id="PS01124"/>
    </source>
</evidence>
<dbReference type="PROSITE" id="PS01124">
    <property type="entry name" value="HTH_ARAC_FAMILY_2"/>
    <property type="match status" value="1"/>
</dbReference>